<keyword evidence="4 7" id="KW-0812">Transmembrane</keyword>
<comment type="subcellular location">
    <subcellularLocation>
        <location evidence="1">Cell membrane</location>
        <topology evidence="1">Multi-pass membrane protein</topology>
    </subcellularLocation>
</comment>
<name>W8X9T3_CASD6</name>
<feature type="transmembrane region" description="Helical" evidence="7">
    <location>
        <begin position="130"/>
        <end position="149"/>
    </location>
</feature>
<evidence type="ECO:0000256" key="1">
    <source>
        <dbReference type="ARBA" id="ARBA00004651"/>
    </source>
</evidence>
<reference evidence="9 10" key="1">
    <citation type="journal article" date="2014" name="BMC Microbiol.">
        <title>The oxygen-independent metabolism of cyclic monoterpenes in Castellaniella defragrans 65Phen.</title>
        <authorList>
            <person name="Petasch J."/>
            <person name="Disch E.M."/>
            <person name="Markert S."/>
            <person name="Becher D."/>
            <person name="Schweder T."/>
            <person name="Huttel B."/>
            <person name="Reinhardt R."/>
            <person name="Harder J."/>
        </authorList>
    </citation>
    <scope>NUCLEOTIDE SEQUENCE [LARGE SCALE GENOMIC DNA]</scope>
    <source>
        <strain evidence="9">65Phen</strain>
    </source>
</reference>
<dbReference type="EMBL" id="HG916765">
    <property type="protein sequence ID" value="CDM25375.1"/>
    <property type="molecule type" value="Genomic_DNA"/>
</dbReference>
<keyword evidence="6 7" id="KW-0472">Membrane</keyword>
<dbReference type="Gene3D" id="1.20.1250.20">
    <property type="entry name" value="MFS general substrate transporter like domains"/>
    <property type="match status" value="1"/>
</dbReference>
<dbReference type="RefSeq" id="WP_198408273.1">
    <property type="nucleotide sequence ID" value="NZ_HG916765.1"/>
</dbReference>
<dbReference type="NCBIfam" id="TIGR00711">
    <property type="entry name" value="efflux_EmrB"/>
    <property type="match status" value="1"/>
</dbReference>
<dbReference type="GO" id="GO:0022857">
    <property type="term" value="F:transmembrane transporter activity"/>
    <property type="evidence" value="ECO:0007669"/>
    <property type="project" value="InterPro"/>
</dbReference>
<accession>W8X9T3</accession>
<feature type="transmembrane region" description="Helical" evidence="7">
    <location>
        <begin position="188"/>
        <end position="207"/>
    </location>
</feature>
<organism evidence="9 10">
    <name type="scientific">Castellaniella defragrans (strain DSM 12143 / CCUG 39792 / 65Phen)</name>
    <name type="common">Alcaligenes defragrans</name>
    <dbReference type="NCBI Taxonomy" id="1437824"/>
    <lineage>
        <taxon>Bacteria</taxon>
        <taxon>Pseudomonadati</taxon>
        <taxon>Pseudomonadota</taxon>
        <taxon>Betaproteobacteria</taxon>
        <taxon>Burkholderiales</taxon>
        <taxon>Alcaligenaceae</taxon>
        <taxon>Castellaniella</taxon>
    </lineage>
</organism>
<sequence length="509" mass="53676">MAEQEWMSEVRAMVGRGSGRVYARDEVNAPMIRQRIRILPAALPCEILLGRHGERFKWLALLVVGMGMIAGVLASTSFNVAVPALSAAFGLGQDRVQWVVTGFLAALTLAMLPTPWLLDRYGFRRLFLGSNLLLAAASLAGAAATHFGLVVAVRIVQGIAAGLLQPLAMLVVMRLFPPSIQGRATGVLSFGIVLAPAAAPAAAGVLLDHFGWQAVFLINLPFCAVAGALGLYLLPRADDTARRPFDWYGFGVLCAGTLIGIELIASLRQHGPLAPHTLARIGVVALCCVLFVRHARTAAAPIVALDLFRERSFAMGALVSLVYGVGLYASTYLIPVFLQSVLGYDASLAGLALLPSGIALAVVIPLAGVLTDRCSPRWITVAGLGLFGASFVMFAARGGAISYGEVVVFTVVGRIGLGLVIPALTVAMLGPMQPRQLGQASMVSNYTRQLGGVLGVAIVAVLVEWWVGLYGALPGGIGKAYSQAFMLLALTFGLALLAAVRMKRRGRRR</sequence>
<evidence type="ECO:0000313" key="10">
    <source>
        <dbReference type="Proteomes" id="UP000019805"/>
    </source>
</evidence>
<feature type="transmembrane region" description="Helical" evidence="7">
    <location>
        <begin position="346"/>
        <end position="371"/>
    </location>
</feature>
<evidence type="ECO:0000256" key="4">
    <source>
        <dbReference type="ARBA" id="ARBA00022692"/>
    </source>
</evidence>
<proteinExistence type="predicted"/>
<dbReference type="SUPFAM" id="SSF103473">
    <property type="entry name" value="MFS general substrate transporter"/>
    <property type="match status" value="1"/>
</dbReference>
<evidence type="ECO:0000256" key="3">
    <source>
        <dbReference type="ARBA" id="ARBA00022475"/>
    </source>
</evidence>
<protein>
    <submittedName>
        <fullName evidence="9">Multidrug resistance protein B</fullName>
    </submittedName>
</protein>
<feature type="transmembrane region" description="Helical" evidence="7">
    <location>
        <begin position="155"/>
        <end position="176"/>
    </location>
</feature>
<dbReference type="InterPro" id="IPR011701">
    <property type="entry name" value="MFS"/>
</dbReference>
<feature type="transmembrane region" description="Helical" evidence="7">
    <location>
        <begin position="313"/>
        <end position="334"/>
    </location>
</feature>
<feature type="transmembrane region" description="Helical" evidence="7">
    <location>
        <begin position="58"/>
        <end position="78"/>
    </location>
</feature>
<dbReference type="GO" id="GO:0005886">
    <property type="term" value="C:plasma membrane"/>
    <property type="evidence" value="ECO:0007669"/>
    <property type="project" value="UniProtKB-SubCell"/>
</dbReference>
<feature type="domain" description="Major facilitator superfamily (MFS) profile" evidence="8">
    <location>
        <begin position="60"/>
        <end position="507"/>
    </location>
</feature>
<dbReference type="KEGG" id="cdn:BN940_14651"/>
<dbReference type="InterPro" id="IPR020846">
    <property type="entry name" value="MFS_dom"/>
</dbReference>
<feature type="transmembrane region" description="Helical" evidence="7">
    <location>
        <begin position="273"/>
        <end position="292"/>
    </location>
</feature>
<keyword evidence="2" id="KW-0813">Transport</keyword>
<dbReference type="STRING" id="1437824.BN940_14651"/>
<dbReference type="Gene3D" id="1.20.1720.10">
    <property type="entry name" value="Multidrug resistance protein D"/>
    <property type="match status" value="1"/>
</dbReference>
<keyword evidence="3" id="KW-1003">Cell membrane</keyword>
<evidence type="ECO:0000256" key="6">
    <source>
        <dbReference type="ARBA" id="ARBA00023136"/>
    </source>
</evidence>
<dbReference type="PANTHER" id="PTHR42718:SF46">
    <property type="entry name" value="BLR6921 PROTEIN"/>
    <property type="match status" value="1"/>
</dbReference>
<dbReference type="eggNOG" id="COG2814">
    <property type="taxonomic scope" value="Bacteria"/>
</dbReference>
<dbReference type="InterPro" id="IPR004638">
    <property type="entry name" value="EmrB-like"/>
</dbReference>
<keyword evidence="5 7" id="KW-1133">Transmembrane helix</keyword>
<feature type="transmembrane region" description="Helical" evidence="7">
    <location>
        <begin position="213"/>
        <end position="235"/>
    </location>
</feature>
<evidence type="ECO:0000256" key="7">
    <source>
        <dbReference type="SAM" id="Phobius"/>
    </source>
</evidence>
<feature type="transmembrane region" description="Helical" evidence="7">
    <location>
        <begin position="480"/>
        <end position="500"/>
    </location>
</feature>
<feature type="transmembrane region" description="Helical" evidence="7">
    <location>
        <begin position="406"/>
        <end position="429"/>
    </location>
</feature>
<evidence type="ECO:0000256" key="2">
    <source>
        <dbReference type="ARBA" id="ARBA00022448"/>
    </source>
</evidence>
<dbReference type="PANTHER" id="PTHR42718">
    <property type="entry name" value="MAJOR FACILITATOR SUPERFAMILY MULTIDRUG TRANSPORTER MFSC"/>
    <property type="match status" value="1"/>
</dbReference>
<dbReference type="Pfam" id="PF07690">
    <property type="entry name" value="MFS_1"/>
    <property type="match status" value="1"/>
</dbReference>
<dbReference type="AlphaFoldDB" id="W8X9T3"/>
<dbReference type="InterPro" id="IPR036259">
    <property type="entry name" value="MFS_trans_sf"/>
</dbReference>
<evidence type="ECO:0000313" key="9">
    <source>
        <dbReference type="EMBL" id="CDM25375.1"/>
    </source>
</evidence>
<gene>
    <name evidence="9" type="ORF">BN940_14651</name>
</gene>
<evidence type="ECO:0000259" key="8">
    <source>
        <dbReference type="PROSITE" id="PS50850"/>
    </source>
</evidence>
<evidence type="ECO:0000256" key="5">
    <source>
        <dbReference type="ARBA" id="ARBA00022989"/>
    </source>
</evidence>
<feature type="transmembrane region" description="Helical" evidence="7">
    <location>
        <begin position="247"/>
        <end position="267"/>
    </location>
</feature>
<dbReference type="HOGENOM" id="CLU_000960_28_0_4"/>
<dbReference type="PATRIC" id="fig|1437824.5.peg.2895"/>
<dbReference type="PROSITE" id="PS50850">
    <property type="entry name" value="MFS"/>
    <property type="match status" value="1"/>
</dbReference>
<feature type="transmembrane region" description="Helical" evidence="7">
    <location>
        <begin position="450"/>
        <end position="468"/>
    </location>
</feature>
<keyword evidence="10" id="KW-1185">Reference proteome</keyword>
<feature type="transmembrane region" description="Helical" evidence="7">
    <location>
        <begin position="98"/>
        <end position="118"/>
    </location>
</feature>
<dbReference type="PRINTS" id="PR01036">
    <property type="entry name" value="TCRTETB"/>
</dbReference>
<dbReference type="Proteomes" id="UP000019805">
    <property type="component" value="Chromosome"/>
</dbReference>
<feature type="transmembrane region" description="Helical" evidence="7">
    <location>
        <begin position="378"/>
        <end position="400"/>
    </location>
</feature>